<gene>
    <name evidence="4" type="ORF">BD626DRAFT_574635</name>
</gene>
<dbReference type="PANTHER" id="PTHR10039">
    <property type="entry name" value="AMELOGENIN"/>
    <property type="match status" value="1"/>
</dbReference>
<evidence type="ECO:0008006" key="6">
    <source>
        <dbReference type="Google" id="ProtNLM"/>
    </source>
</evidence>
<dbReference type="PANTHER" id="PTHR10039:SF16">
    <property type="entry name" value="GPI INOSITOL-DEACYLASE"/>
    <property type="match status" value="1"/>
</dbReference>
<dbReference type="SUPFAM" id="SSF52540">
    <property type="entry name" value="P-loop containing nucleoside triphosphate hydrolases"/>
    <property type="match status" value="1"/>
</dbReference>
<dbReference type="OrthoDB" id="7464126at2759"/>
<dbReference type="Proteomes" id="UP000320762">
    <property type="component" value="Unassembled WGS sequence"/>
</dbReference>
<sequence length="746" mass="82471">MLLSGGIRVVPSHHDNLGVLDRDPGFLALNPGFLDLAQPTSEPRPGRFKEFPYSSSQRPGPAVEPLVALWLEAVVRYQGETGIDLHDQRAVSFDSESSILHYIDAHKERFDHFRTAGHSRIRDAVTPVVAAFGHLCTIAGEGVGLAFGPSKVVFGAAAVEVRDELDSISDAFDTMAHHLRILRPVVERDVHQDDALREASIKLLAQILVVLGVIQKVRKQGRLVLWLRKLAKSKEVASALAELSRLASSHHETVTAVTLYTAKETMSILTESNAWNREEQAMTRACLACITRTAQDIHGMLCKSVNLTFDQHNANRGILERVQKELISYIERTDIQTESADIDQLCTWLQFPDCSDKMTALLDGREQSTGSWFLDGEDFTAFKERRAKSIWLHGKAGCGKSTMIAAAIQDLRVEAATSDAVSLTLTHLFDTTGASPRNLRAFLSSVLCQLAYNLPQCAAQLLELRQVASIGHSQITLETMRHTLDVMIRATRMHLFIVIDALDEADDPKTIVLFLKNLRTYDNVSLIVSSRFEVAFRRDLEALSDARIAMDEKRVTGDIRILLATYLAADGPLAEVRNKPLVSDKLSEGADGNFRWAVLQVRELVNVAGIPSEVLDRLERSPRTLASFYDKVLAGIYKAGAPVSVRRLLVWAVLAVTPLTTGEFAHLMSFDYSKRMPVYDASLDSSADYVVALAGSTFVTVRDDEVRVVHASVKDHLLNPPEDSLDLPATEYFHIDTNAAYASIAL</sequence>
<accession>A0A550BXN9</accession>
<dbReference type="InterPro" id="IPR027417">
    <property type="entry name" value="P-loop_NTPase"/>
</dbReference>
<dbReference type="Gene3D" id="3.40.50.300">
    <property type="entry name" value="P-loop containing nucleotide triphosphate hydrolases"/>
    <property type="match status" value="1"/>
</dbReference>
<evidence type="ECO:0000259" key="3">
    <source>
        <dbReference type="Pfam" id="PF24883"/>
    </source>
</evidence>
<organism evidence="4 5">
    <name type="scientific">Schizophyllum amplum</name>
    <dbReference type="NCBI Taxonomy" id="97359"/>
    <lineage>
        <taxon>Eukaryota</taxon>
        <taxon>Fungi</taxon>
        <taxon>Dikarya</taxon>
        <taxon>Basidiomycota</taxon>
        <taxon>Agaricomycotina</taxon>
        <taxon>Agaricomycetes</taxon>
        <taxon>Agaricomycetidae</taxon>
        <taxon>Agaricales</taxon>
        <taxon>Schizophyllaceae</taxon>
        <taxon>Schizophyllum</taxon>
    </lineage>
</organism>
<keyword evidence="1" id="KW-0677">Repeat</keyword>
<dbReference type="EMBL" id="VDMD01000049">
    <property type="protein sequence ID" value="TRM57310.1"/>
    <property type="molecule type" value="Genomic_DNA"/>
</dbReference>
<evidence type="ECO:0000259" key="2">
    <source>
        <dbReference type="Pfam" id="PF17109"/>
    </source>
</evidence>
<feature type="domain" description="Nephrocystin 3-like N-terminal" evidence="3">
    <location>
        <begin position="369"/>
        <end position="531"/>
    </location>
</feature>
<proteinExistence type="predicted"/>
<protein>
    <recommendedName>
        <fullName evidence="6">NACHT domain-containing protein</fullName>
    </recommendedName>
</protein>
<evidence type="ECO:0000313" key="5">
    <source>
        <dbReference type="Proteomes" id="UP000320762"/>
    </source>
</evidence>
<dbReference type="Pfam" id="PF24883">
    <property type="entry name" value="NPHP3_N"/>
    <property type="match status" value="1"/>
</dbReference>
<name>A0A550BXN9_9AGAR</name>
<feature type="domain" description="Fungal STAND N-terminal Goodbye" evidence="2">
    <location>
        <begin position="70"/>
        <end position="184"/>
    </location>
</feature>
<dbReference type="STRING" id="97359.A0A550BXN9"/>
<evidence type="ECO:0000313" key="4">
    <source>
        <dbReference type="EMBL" id="TRM57310.1"/>
    </source>
</evidence>
<dbReference type="InterPro" id="IPR031350">
    <property type="entry name" value="Goodbye_dom"/>
</dbReference>
<dbReference type="Pfam" id="PF17109">
    <property type="entry name" value="Goodbye"/>
    <property type="match status" value="1"/>
</dbReference>
<dbReference type="AlphaFoldDB" id="A0A550BXN9"/>
<reference evidence="4 5" key="1">
    <citation type="journal article" date="2019" name="New Phytol.">
        <title>Comparative genomics reveals unique wood-decay strategies and fruiting body development in the Schizophyllaceae.</title>
        <authorList>
            <person name="Almasi E."/>
            <person name="Sahu N."/>
            <person name="Krizsan K."/>
            <person name="Balint B."/>
            <person name="Kovacs G.M."/>
            <person name="Kiss B."/>
            <person name="Cseklye J."/>
            <person name="Drula E."/>
            <person name="Henrissat B."/>
            <person name="Nagy I."/>
            <person name="Chovatia M."/>
            <person name="Adam C."/>
            <person name="LaButti K."/>
            <person name="Lipzen A."/>
            <person name="Riley R."/>
            <person name="Grigoriev I.V."/>
            <person name="Nagy L.G."/>
        </authorList>
    </citation>
    <scope>NUCLEOTIDE SEQUENCE [LARGE SCALE GENOMIC DNA]</scope>
    <source>
        <strain evidence="4 5">NL-1724</strain>
    </source>
</reference>
<dbReference type="InterPro" id="IPR056884">
    <property type="entry name" value="NPHP3-like_N"/>
</dbReference>
<comment type="caution">
    <text evidence="4">The sequence shown here is derived from an EMBL/GenBank/DDBJ whole genome shotgun (WGS) entry which is preliminary data.</text>
</comment>
<evidence type="ECO:0000256" key="1">
    <source>
        <dbReference type="ARBA" id="ARBA00022737"/>
    </source>
</evidence>
<keyword evidence="5" id="KW-1185">Reference proteome</keyword>